<dbReference type="PANTHER" id="PTHR45641">
    <property type="entry name" value="TETRATRICOPEPTIDE REPEAT PROTEIN (AFU_ORTHOLOGUE AFUA_6G03870)"/>
    <property type="match status" value="1"/>
</dbReference>
<keyword evidence="6" id="KW-1185">Reference proteome</keyword>
<dbReference type="InterPro" id="IPR019734">
    <property type="entry name" value="TPR_rpt"/>
</dbReference>
<feature type="compositionally biased region" description="Acidic residues" evidence="4">
    <location>
        <begin position="344"/>
        <end position="356"/>
    </location>
</feature>
<feature type="region of interest" description="Disordered" evidence="4">
    <location>
        <begin position="344"/>
        <end position="391"/>
    </location>
</feature>
<evidence type="ECO:0000256" key="2">
    <source>
        <dbReference type="ARBA" id="ARBA00022803"/>
    </source>
</evidence>
<name>A0AAD3D6D0_9STRA</name>
<dbReference type="PANTHER" id="PTHR45641:SF19">
    <property type="entry name" value="NEPHROCYSTIN-3"/>
    <property type="match status" value="1"/>
</dbReference>
<keyword evidence="1" id="KW-0677">Repeat</keyword>
<organism evidence="5 6">
    <name type="scientific">Chaetoceros tenuissimus</name>
    <dbReference type="NCBI Taxonomy" id="426638"/>
    <lineage>
        <taxon>Eukaryota</taxon>
        <taxon>Sar</taxon>
        <taxon>Stramenopiles</taxon>
        <taxon>Ochrophyta</taxon>
        <taxon>Bacillariophyta</taxon>
        <taxon>Coscinodiscophyceae</taxon>
        <taxon>Chaetocerotophycidae</taxon>
        <taxon>Chaetocerotales</taxon>
        <taxon>Chaetocerotaceae</taxon>
        <taxon>Chaetoceros</taxon>
    </lineage>
</organism>
<dbReference type="Proteomes" id="UP001054902">
    <property type="component" value="Unassembled WGS sequence"/>
</dbReference>
<dbReference type="SMART" id="SM00028">
    <property type="entry name" value="TPR"/>
    <property type="match status" value="1"/>
</dbReference>
<feature type="compositionally biased region" description="Basic and acidic residues" evidence="4">
    <location>
        <begin position="435"/>
        <end position="447"/>
    </location>
</feature>
<evidence type="ECO:0000313" key="5">
    <source>
        <dbReference type="EMBL" id="GFH58628.1"/>
    </source>
</evidence>
<gene>
    <name evidence="5" type="ORF">CTEN210_15104</name>
</gene>
<dbReference type="Pfam" id="PF13181">
    <property type="entry name" value="TPR_8"/>
    <property type="match status" value="1"/>
</dbReference>
<evidence type="ECO:0000256" key="4">
    <source>
        <dbReference type="SAM" id="MobiDB-lite"/>
    </source>
</evidence>
<reference evidence="5 6" key="1">
    <citation type="journal article" date="2021" name="Sci. Rep.">
        <title>The genome of the diatom Chaetoceros tenuissimus carries an ancient integrated fragment of an extant virus.</title>
        <authorList>
            <person name="Hongo Y."/>
            <person name="Kimura K."/>
            <person name="Takaki Y."/>
            <person name="Yoshida Y."/>
            <person name="Baba S."/>
            <person name="Kobayashi G."/>
            <person name="Nagasaki K."/>
            <person name="Hano T."/>
            <person name="Tomaru Y."/>
        </authorList>
    </citation>
    <scope>NUCLEOTIDE SEQUENCE [LARGE SCALE GENOMIC DNA]</scope>
    <source>
        <strain evidence="5 6">NIES-3715</strain>
    </source>
</reference>
<evidence type="ECO:0000256" key="3">
    <source>
        <dbReference type="PROSITE-ProRule" id="PRU00339"/>
    </source>
</evidence>
<sequence length="447" mass="49924">MMVTGGLSKIRSFRVRRDGPKGNNNVPLNTVAEDVQMEADAREDTQPGRCDVSNRNLNAQLSHQVPELKEAYEKFQAGDLDEALGLFLISIPMVQENLRAGDPLIGDINVKISTILQSSNELEDAIKHLNKANSIYARTYKKTRENDKRIILAEKAIDVKIGIGNIYLEMGDMEKALKSFEESLTICKNFFPEESFELCKLVNIYANVKSVCTDEKKVAIQMLEEAHKIAMRITDNKPSVYSASLLDTMGKIYMRRSPNSVAEALKFCTSAENCFTKSIKEYRYSKTENGNDKIAELLCNLMQTKNRISTLKEDLVGISKNMQDSKEKKITKDNNTILSKDLCESESDADDNDECGSEAGSDVGSDNRSEIGSIDGEGSTVGDEISAASSHDMKGAEQNGFFNFFFPFVNTSKEYYSWDEGSQGSYYSDEEETAHEEQREGGEVEKN</sequence>
<dbReference type="PROSITE" id="PS50005">
    <property type="entry name" value="TPR"/>
    <property type="match status" value="1"/>
</dbReference>
<accession>A0AAD3D6D0</accession>
<dbReference type="EMBL" id="BLLK01000062">
    <property type="protein sequence ID" value="GFH58628.1"/>
    <property type="molecule type" value="Genomic_DNA"/>
</dbReference>
<evidence type="ECO:0000313" key="6">
    <source>
        <dbReference type="Proteomes" id="UP001054902"/>
    </source>
</evidence>
<dbReference type="AlphaFoldDB" id="A0AAD3D6D0"/>
<dbReference type="Gene3D" id="1.25.40.10">
    <property type="entry name" value="Tetratricopeptide repeat domain"/>
    <property type="match status" value="2"/>
</dbReference>
<dbReference type="InterPro" id="IPR011990">
    <property type="entry name" value="TPR-like_helical_dom_sf"/>
</dbReference>
<feature type="repeat" description="TPR" evidence="3">
    <location>
        <begin position="157"/>
        <end position="190"/>
    </location>
</feature>
<protein>
    <submittedName>
        <fullName evidence="5">Uncharacterized protein</fullName>
    </submittedName>
</protein>
<comment type="caution">
    <text evidence="5">The sequence shown here is derived from an EMBL/GenBank/DDBJ whole genome shotgun (WGS) entry which is preliminary data.</text>
</comment>
<proteinExistence type="predicted"/>
<evidence type="ECO:0000256" key="1">
    <source>
        <dbReference type="ARBA" id="ARBA00022737"/>
    </source>
</evidence>
<feature type="region of interest" description="Disordered" evidence="4">
    <location>
        <begin position="419"/>
        <end position="447"/>
    </location>
</feature>
<dbReference type="SUPFAM" id="SSF48452">
    <property type="entry name" value="TPR-like"/>
    <property type="match status" value="1"/>
</dbReference>
<keyword evidence="2 3" id="KW-0802">TPR repeat</keyword>